<dbReference type="PATRIC" id="fig|999408.3.peg.4548"/>
<evidence type="ECO:0000313" key="3">
    <source>
        <dbReference type="Proteomes" id="UP000013085"/>
    </source>
</evidence>
<dbReference type="Pfam" id="PF00535">
    <property type="entry name" value="Glycos_transf_2"/>
    <property type="match status" value="1"/>
</dbReference>
<reference evidence="2 3" key="1">
    <citation type="submission" date="2013-01" db="EMBL/GenBank/DDBJ databases">
        <title>The Genome Sequence of Clostridium clostridioforme 90A8.</title>
        <authorList>
            <consortium name="The Broad Institute Genome Sequencing Platform"/>
            <person name="Earl A."/>
            <person name="Ward D."/>
            <person name="Feldgarden M."/>
            <person name="Gevers D."/>
            <person name="Courvalin P."/>
            <person name="Lambert T."/>
            <person name="Walker B."/>
            <person name="Young S.K."/>
            <person name="Zeng Q."/>
            <person name="Gargeya S."/>
            <person name="Fitzgerald M."/>
            <person name="Haas B."/>
            <person name="Abouelleil A."/>
            <person name="Alvarado L."/>
            <person name="Arachchi H.M."/>
            <person name="Berlin A.M."/>
            <person name="Chapman S.B."/>
            <person name="Dewar J."/>
            <person name="Goldberg J."/>
            <person name="Griggs A."/>
            <person name="Gujja S."/>
            <person name="Hansen M."/>
            <person name="Howarth C."/>
            <person name="Imamovic A."/>
            <person name="Larimer J."/>
            <person name="McCowan C."/>
            <person name="Murphy C."/>
            <person name="Neiman D."/>
            <person name="Pearson M."/>
            <person name="Priest M."/>
            <person name="Roberts A."/>
            <person name="Saif S."/>
            <person name="Shea T."/>
            <person name="Sisk P."/>
            <person name="Sykes S."/>
            <person name="Wortman J."/>
            <person name="Nusbaum C."/>
            <person name="Birren B."/>
        </authorList>
    </citation>
    <scope>NUCLEOTIDE SEQUENCE [LARGE SCALE GENOMIC DNA]</scope>
    <source>
        <strain evidence="2 3">90A8</strain>
    </source>
</reference>
<dbReference type="InterPro" id="IPR019734">
    <property type="entry name" value="TPR_rpt"/>
</dbReference>
<dbReference type="EMBL" id="AGYR01000047">
    <property type="protein sequence ID" value="ENZ10258.1"/>
    <property type="molecule type" value="Genomic_DNA"/>
</dbReference>
<proteinExistence type="predicted"/>
<dbReference type="CDD" id="cd02511">
    <property type="entry name" value="Beta4Glucosyltransferase"/>
    <property type="match status" value="1"/>
</dbReference>
<dbReference type="Gene3D" id="3.90.550.10">
    <property type="entry name" value="Spore Coat Polysaccharide Biosynthesis Protein SpsA, Chain A"/>
    <property type="match status" value="1"/>
</dbReference>
<dbReference type="InterPro" id="IPR011990">
    <property type="entry name" value="TPR-like_helical_dom_sf"/>
</dbReference>
<dbReference type="SUPFAM" id="SSF48452">
    <property type="entry name" value="TPR-like"/>
    <property type="match status" value="1"/>
</dbReference>
<organism evidence="2 3">
    <name type="scientific">[Clostridium] clostridioforme 90A8</name>
    <dbReference type="NCBI Taxonomy" id="999408"/>
    <lineage>
        <taxon>Bacteria</taxon>
        <taxon>Bacillati</taxon>
        <taxon>Bacillota</taxon>
        <taxon>Clostridia</taxon>
        <taxon>Lachnospirales</taxon>
        <taxon>Lachnospiraceae</taxon>
        <taxon>Enterocloster</taxon>
    </lineage>
</organism>
<accession>A0A0E2HJ08</accession>
<dbReference type="RefSeq" id="WP_002594053.1">
    <property type="nucleotide sequence ID" value="NZ_KB850983.1"/>
</dbReference>
<evidence type="ECO:0000313" key="2">
    <source>
        <dbReference type="EMBL" id="ENZ10258.1"/>
    </source>
</evidence>
<feature type="domain" description="Glycosyltransferase 2-like" evidence="1">
    <location>
        <begin position="5"/>
        <end position="137"/>
    </location>
</feature>
<dbReference type="PANTHER" id="PTHR43630">
    <property type="entry name" value="POLY-BETA-1,6-N-ACETYL-D-GLUCOSAMINE SYNTHASE"/>
    <property type="match status" value="1"/>
</dbReference>
<name>A0A0E2HJ08_9FIRM</name>
<protein>
    <submittedName>
        <fullName evidence="2">Glycosyltransferase</fullName>
    </submittedName>
</protein>
<dbReference type="GO" id="GO:0016740">
    <property type="term" value="F:transferase activity"/>
    <property type="evidence" value="ECO:0007669"/>
    <property type="project" value="UniProtKB-KW"/>
</dbReference>
<dbReference type="SUPFAM" id="SSF53448">
    <property type="entry name" value="Nucleotide-diphospho-sugar transferases"/>
    <property type="match status" value="1"/>
</dbReference>
<dbReference type="Proteomes" id="UP000013085">
    <property type="component" value="Unassembled WGS sequence"/>
</dbReference>
<dbReference type="AlphaFoldDB" id="A0A0E2HJ08"/>
<keyword evidence="2" id="KW-0808">Transferase</keyword>
<dbReference type="InterPro" id="IPR001173">
    <property type="entry name" value="Glyco_trans_2-like"/>
</dbReference>
<evidence type="ECO:0000259" key="1">
    <source>
        <dbReference type="Pfam" id="PF00535"/>
    </source>
</evidence>
<dbReference type="InterPro" id="IPR029044">
    <property type="entry name" value="Nucleotide-diphossugar_trans"/>
</dbReference>
<dbReference type="Gene3D" id="1.25.40.10">
    <property type="entry name" value="Tetratricopeptide repeat domain"/>
    <property type="match status" value="2"/>
</dbReference>
<dbReference type="HOGENOM" id="CLU_023736_0_0_9"/>
<gene>
    <name evidence="2" type="ORF">HMPREF1090_04237</name>
</gene>
<comment type="caution">
    <text evidence="2">The sequence shown here is derived from an EMBL/GenBank/DDBJ whole genome shotgun (WGS) entry which is preliminary data.</text>
</comment>
<dbReference type="SMART" id="SM00028">
    <property type="entry name" value="TPR"/>
    <property type="match status" value="3"/>
</dbReference>
<dbReference type="PANTHER" id="PTHR43630:SF2">
    <property type="entry name" value="GLYCOSYLTRANSFERASE"/>
    <property type="match status" value="1"/>
</dbReference>
<sequence length="367" mass="43010">MITISLCMIVKNEEAVLERLLKTMSNVADQIVIVDTGSTDRTKEIAARYTDEVYDFPWTDDFAAARNAACQKAVMDYWMWMDADDVMEPEQAARLMKLKENLDPSVDVVMMKYLTDFDENGRTSFSYYRERLLRNHKGFQWQGRVHEAVTPAGSILYTDIEIQHRKEAAGDKDRNLRIYETMLNQGELLEPRHQFYYARELYYHERYEDAVRAFRAFLQEPEGWVENKIDACLHLALCEEHLGHTEKAMEALLKSFLYDTPRGEACCELGRMKMMDEKYKEAAYWYTQALSSQPAEQTGAFVRKDCYGFLPAIQLCVCYDRLGDYRRAWHYHLKSQKLKPEHPSVRQNQTYFERILKHPAEGQSSAQ</sequence>